<accession>A0A1L1PFH5</accession>
<dbReference type="EMBL" id="CCAE010000006">
    <property type="protein sequence ID" value="CDN86753.1"/>
    <property type="molecule type" value="Genomic_DNA"/>
</dbReference>
<dbReference type="InterPro" id="IPR036390">
    <property type="entry name" value="WH_DNA-bd_sf"/>
</dbReference>
<dbReference type="AlphaFoldDB" id="A0A1L1PFH5"/>
<protein>
    <submittedName>
        <fullName evidence="3">Molybdate metabolism transcriptional regulator</fullName>
    </submittedName>
</protein>
<reference evidence="4" key="1">
    <citation type="submission" date="2014-11" db="EMBL/GenBank/DDBJ databases">
        <title>Draft genome sequence of Hydrogenophaga intermedia S1.</title>
        <authorList>
            <person name="Gan H.M."/>
            <person name="Chew T.H."/>
            <person name="Stolz A."/>
        </authorList>
    </citation>
    <scope>NUCLEOTIDE SEQUENCE [LARGE SCALE GENOMIC DNA]</scope>
    <source>
        <strain evidence="4">S1</strain>
    </source>
</reference>
<organism evidence="3 4">
    <name type="scientific">Hydrogenophaga intermedia</name>
    <dbReference type="NCBI Taxonomy" id="65786"/>
    <lineage>
        <taxon>Bacteria</taxon>
        <taxon>Pseudomonadati</taxon>
        <taxon>Pseudomonadota</taxon>
        <taxon>Betaproteobacteria</taxon>
        <taxon>Burkholderiales</taxon>
        <taxon>Comamonadaceae</taxon>
        <taxon>Hydrogenophaga</taxon>
    </lineage>
</organism>
<dbReference type="PANTHER" id="PTHR38431">
    <property type="entry name" value="BLL2305 PROTEIN"/>
    <property type="match status" value="1"/>
</dbReference>
<evidence type="ECO:0000313" key="4">
    <source>
        <dbReference type="Proteomes" id="UP000028878"/>
    </source>
</evidence>
<evidence type="ECO:0000259" key="2">
    <source>
        <dbReference type="Pfam" id="PF12727"/>
    </source>
</evidence>
<feature type="domain" description="PBP" evidence="2">
    <location>
        <begin position="153"/>
        <end position="339"/>
    </location>
</feature>
<dbReference type="InterPro" id="IPR000847">
    <property type="entry name" value="LysR_HTH_N"/>
</dbReference>
<dbReference type="RefSeq" id="WP_009516653.1">
    <property type="nucleotide sequence ID" value="NZ_CCAE010000006.1"/>
</dbReference>
<dbReference type="InterPro" id="IPR036388">
    <property type="entry name" value="WH-like_DNA-bd_sf"/>
</dbReference>
<dbReference type="SUPFAM" id="SSF46785">
    <property type="entry name" value="Winged helix' DNA-binding domain"/>
    <property type="match status" value="1"/>
</dbReference>
<feature type="domain" description="HTH lysR-type" evidence="1">
    <location>
        <begin position="33"/>
        <end position="90"/>
    </location>
</feature>
<keyword evidence="4" id="KW-1185">Reference proteome</keyword>
<evidence type="ECO:0000259" key="1">
    <source>
        <dbReference type="Pfam" id="PF00126"/>
    </source>
</evidence>
<dbReference type="SUPFAM" id="SSF53850">
    <property type="entry name" value="Periplasmic binding protein-like II"/>
    <property type="match status" value="1"/>
</dbReference>
<dbReference type="Pfam" id="PF00126">
    <property type="entry name" value="HTH_1"/>
    <property type="match status" value="1"/>
</dbReference>
<dbReference type="GO" id="GO:0003700">
    <property type="term" value="F:DNA-binding transcription factor activity"/>
    <property type="evidence" value="ECO:0007669"/>
    <property type="project" value="InterPro"/>
</dbReference>
<dbReference type="PANTHER" id="PTHR38431:SF1">
    <property type="entry name" value="BLL2305 PROTEIN"/>
    <property type="match status" value="1"/>
</dbReference>
<sequence>MASRSPPDPLRVSLQPHWRVARADGEPLDATALLDLLATVQATGSIAQAGREAGLSYRHAWGLLRQAEALFGEPLLVRGRGRGSALTALGDKLVWADARVAARLQPLLESLASELEGELGRVQRRAPAVAPTAPMARLHASHGFAVAALREQLAARQVPVELRYRSSLEAVSALAHGECDLAGFHVPLGEFEAAAAQRYLAWLRPDQHRLVHLAVRTQGLFLAPGNPLGLQGLQDLARPGLRFVNRPEGSGTRVLIELLLQRQGIAPRALLGYDNTEFTHAAVAAYVASGMADAGIGVQTAAHRFGLHFIPLLRERYFFAVPADALQRPELRPVLTVLRSPVFRARVAALKGYEAAQTGRVLTLGETFGD</sequence>
<dbReference type="Pfam" id="PF12727">
    <property type="entry name" value="PBP_like"/>
    <property type="match status" value="1"/>
</dbReference>
<gene>
    <name evidence="3" type="ORF">BN948_01161</name>
</gene>
<proteinExistence type="predicted"/>
<dbReference type="Proteomes" id="UP000028878">
    <property type="component" value="Unassembled WGS sequence"/>
</dbReference>
<evidence type="ECO:0000313" key="3">
    <source>
        <dbReference type="EMBL" id="CDN86753.1"/>
    </source>
</evidence>
<dbReference type="InterPro" id="IPR024370">
    <property type="entry name" value="PBP_domain"/>
</dbReference>
<name>A0A1L1PFH5_HYDIT</name>
<dbReference type="Gene3D" id="1.10.10.10">
    <property type="entry name" value="Winged helix-like DNA-binding domain superfamily/Winged helix DNA-binding domain"/>
    <property type="match status" value="1"/>
</dbReference>